<evidence type="ECO:0000259" key="8">
    <source>
        <dbReference type="PROSITE" id="PS50943"/>
    </source>
</evidence>
<dbReference type="CDD" id="cd05403">
    <property type="entry name" value="NT_KNTase_like"/>
    <property type="match status" value="1"/>
</dbReference>
<comment type="cofactor">
    <cofactor evidence="1">
        <name>Mg(2+)</name>
        <dbReference type="ChEBI" id="CHEBI:18420"/>
    </cofactor>
</comment>
<dbReference type="EMBL" id="FNZH01000016">
    <property type="protein sequence ID" value="SEJ81290.1"/>
    <property type="molecule type" value="Genomic_DNA"/>
</dbReference>
<keyword evidence="4" id="KW-0479">Metal-binding</keyword>
<dbReference type="GO" id="GO:0046872">
    <property type="term" value="F:metal ion binding"/>
    <property type="evidence" value="ECO:0007669"/>
    <property type="project" value="UniProtKB-KW"/>
</dbReference>
<dbReference type="InterPro" id="IPR010982">
    <property type="entry name" value="Lambda_DNA-bd_dom_sf"/>
</dbReference>
<protein>
    <submittedName>
        <fullName evidence="9">Predicted nucleotidyltransferase</fullName>
    </submittedName>
</protein>
<feature type="domain" description="HTH cro/C1-type" evidence="8">
    <location>
        <begin position="8"/>
        <end position="62"/>
    </location>
</feature>
<keyword evidence="6" id="KW-0067">ATP-binding</keyword>
<dbReference type="InterPro" id="IPR041633">
    <property type="entry name" value="Polbeta"/>
</dbReference>
<sequence>MRSLGETIRELRNERELPLRTVADHLGIDQAILSKIERGLRRPKRGLVVRLAAYFQISEKDLLLAWLADKITYELGYEELALEALQMAEERAAYAAFQKIDRDRILRKIQNGISKFKQVKKAWIYGSFARQEDGPKSDVDIAVQADPTFSYFDLVDIQYALEKTIDRKVDIGFIDSFKPYIFEQVKKDLKLIYER</sequence>
<dbReference type="RefSeq" id="WP_177179747.1">
    <property type="nucleotide sequence ID" value="NZ_FNZH01000016.1"/>
</dbReference>
<dbReference type="STRING" id="1416801.SAMN05192553_11634"/>
<dbReference type="GO" id="GO:0005524">
    <property type="term" value="F:ATP binding"/>
    <property type="evidence" value="ECO:0007669"/>
    <property type="project" value="UniProtKB-KW"/>
</dbReference>
<evidence type="ECO:0000256" key="6">
    <source>
        <dbReference type="ARBA" id="ARBA00022840"/>
    </source>
</evidence>
<dbReference type="PROSITE" id="PS50943">
    <property type="entry name" value="HTH_CROC1"/>
    <property type="match status" value="1"/>
</dbReference>
<evidence type="ECO:0000313" key="9">
    <source>
        <dbReference type="EMBL" id="SEJ81290.1"/>
    </source>
</evidence>
<evidence type="ECO:0000256" key="4">
    <source>
        <dbReference type="ARBA" id="ARBA00022723"/>
    </source>
</evidence>
<keyword evidence="10" id="KW-1185">Reference proteome</keyword>
<dbReference type="SUPFAM" id="SSF81301">
    <property type="entry name" value="Nucleotidyltransferase"/>
    <property type="match status" value="1"/>
</dbReference>
<organism evidence="9 10">
    <name type="scientific">Cyclobacterium xiamenense</name>
    <dbReference type="NCBI Taxonomy" id="1297121"/>
    <lineage>
        <taxon>Bacteria</taxon>
        <taxon>Pseudomonadati</taxon>
        <taxon>Bacteroidota</taxon>
        <taxon>Cytophagia</taxon>
        <taxon>Cytophagales</taxon>
        <taxon>Cyclobacteriaceae</taxon>
        <taxon>Cyclobacterium</taxon>
    </lineage>
</organism>
<dbReference type="Gene3D" id="3.30.460.10">
    <property type="entry name" value="Beta Polymerase, domain 2"/>
    <property type="match status" value="1"/>
</dbReference>
<evidence type="ECO:0000256" key="3">
    <source>
        <dbReference type="ARBA" id="ARBA00022695"/>
    </source>
</evidence>
<dbReference type="InterPro" id="IPR052038">
    <property type="entry name" value="Type-VII_TA_antitoxin"/>
</dbReference>
<dbReference type="Pfam" id="PF18765">
    <property type="entry name" value="Polbeta"/>
    <property type="match status" value="1"/>
</dbReference>
<keyword evidence="2 9" id="KW-0808">Transferase</keyword>
<accession>A0A1H7C3T9</accession>
<evidence type="ECO:0000256" key="1">
    <source>
        <dbReference type="ARBA" id="ARBA00001946"/>
    </source>
</evidence>
<dbReference type="SMART" id="SM00530">
    <property type="entry name" value="HTH_XRE"/>
    <property type="match status" value="1"/>
</dbReference>
<dbReference type="InterPro" id="IPR043519">
    <property type="entry name" value="NT_sf"/>
</dbReference>
<dbReference type="GO" id="GO:0003677">
    <property type="term" value="F:DNA binding"/>
    <property type="evidence" value="ECO:0007669"/>
    <property type="project" value="InterPro"/>
</dbReference>
<dbReference type="PANTHER" id="PTHR33571">
    <property type="entry name" value="SSL8005 PROTEIN"/>
    <property type="match status" value="1"/>
</dbReference>
<evidence type="ECO:0000256" key="5">
    <source>
        <dbReference type="ARBA" id="ARBA00022741"/>
    </source>
</evidence>
<name>A0A1H7C3T9_9BACT</name>
<reference evidence="10" key="1">
    <citation type="submission" date="2016-10" db="EMBL/GenBank/DDBJ databases">
        <authorList>
            <person name="Varghese N."/>
            <person name="Submissions S."/>
        </authorList>
    </citation>
    <scope>NUCLEOTIDE SEQUENCE [LARGE SCALE GENOMIC DNA]</scope>
    <source>
        <strain evidence="10">IBRC-M 10761</strain>
    </source>
</reference>
<keyword evidence="7" id="KW-0460">Magnesium</keyword>
<dbReference type="PANTHER" id="PTHR33571:SF14">
    <property type="entry name" value="PROTEIN ADENYLYLTRANSFERASE MJ0435-RELATED"/>
    <property type="match status" value="1"/>
</dbReference>
<dbReference type="InterPro" id="IPR001387">
    <property type="entry name" value="Cro/C1-type_HTH"/>
</dbReference>
<evidence type="ECO:0000313" key="10">
    <source>
        <dbReference type="Proteomes" id="UP000199403"/>
    </source>
</evidence>
<evidence type="ECO:0000256" key="7">
    <source>
        <dbReference type="ARBA" id="ARBA00022842"/>
    </source>
</evidence>
<dbReference type="Pfam" id="PF13560">
    <property type="entry name" value="HTH_31"/>
    <property type="match status" value="1"/>
</dbReference>
<keyword evidence="5" id="KW-0547">Nucleotide-binding</keyword>
<keyword evidence="3" id="KW-0548">Nucleotidyltransferase</keyword>
<dbReference type="GO" id="GO:0016779">
    <property type="term" value="F:nucleotidyltransferase activity"/>
    <property type="evidence" value="ECO:0007669"/>
    <property type="project" value="UniProtKB-KW"/>
</dbReference>
<dbReference type="SUPFAM" id="SSF47413">
    <property type="entry name" value="lambda repressor-like DNA-binding domains"/>
    <property type="match status" value="1"/>
</dbReference>
<proteinExistence type="predicted"/>
<dbReference type="Proteomes" id="UP000199403">
    <property type="component" value="Unassembled WGS sequence"/>
</dbReference>
<dbReference type="CDD" id="cd00093">
    <property type="entry name" value="HTH_XRE"/>
    <property type="match status" value="1"/>
</dbReference>
<gene>
    <name evidence="9" type="ORF">SAMN05192553_11634</name>
</gene>
<dbReference type="AlphaFoldDB" id="A0A1H7C3T9"/>
<dbReference type="Gene3D" id="1.10.260.40">
    <property type="entry name" value="lambda repressor-like DNA-binding domains"/>
    <property type="match status" value="1"/>
</dbReference>
<evidence type="ECO:0000256" key="2">
    <source>
        <dbReference type="ARBA" id="ARBA00022679"/>
    </source>
</evidence>